<proteinExistence type="predicted"/>
<dbReference type="InterPro" id="IPR038444">
    <property type="entry name" value="DUF465_sf"/>
</dbReference>
<dbReference type="Pfam" id="PF04325">
    <property type="entry name" value="DUF465"/>
    <property type="match status" value="1"/>
</dbReference>
<reference evidence="1 2" key="1">
    <citation type="submission" date="2018-04" db="EMBL/GenBank/DDBJ databases">
        <title>Genomic Encyclopedia of Archaeal and Bacterial Type Strains, Phase II (KMG-II): from individual species to whole genera.</title>
        <authorList>
            <person name="Goeker M."/>
        </authorList>
    </citation>
    <scope>NUCLEOTIDE SEQUENCE [LARGE SCALE GENOMIC DNA]</scope>
    <source>
        <strain evidence="1 2">DSM 25521</strain>
    </source>
</reference>
<sequence>MIAAIPLEEALVSHTPHELSAEFPDKVAAISRLKQTDAHFARLADRYHEVNREIHRIDSQLAPAADEVTETLKKERLALIDQIAALLSKAA</sequence>
<dbReference type="EMBL" id="PZZL01000002">
    <property type="protein sequence ID" value="PTM60652.1"/>
    <property type="molecule type" value="Genomic_DNA"/>
</dbReference>
<organism evidence="1 2">
    <name type="scientific">Phreatobacter oligotrophus</name>
    <dbReference type="NCBI Taxonomy" id="1122261"/>
    <lineage>
        <taxon>Bacteria</taxon>
        <taxon>Pseudomonadati</taxon>
        <taxon>Pseudomonadota</taxon>
        <taxon>Alphaproteobacteria</taxon>
        <taxon>Hyphomicrobiales</taxon>
        <taxon>Phreatobacteraceae</taxon>
        <taxon>Phreatobacter</taxon>
    </lineage>
</organism>
<name>A0A2T4ZFF6_9HYPH</name>
<evidence type="ECO:0008006" key="3">
    <source>
        <dbReference type="Google" id="ProtNLM"/>
    </source>
</evidence>
<dbReference type="InterPro" id="IPR007420">
    <property type="entry name" value="DUF465"/>
</dbReference>
<evidence type="ECO:0000313" key="1">
    <source>
        <dbReference type="EMBL" id="PTM60652.1"/>
    </source>
</evidence>
<dbReference type="Gene3D" id="6.10.280.50">
    <property type="match status" value="1"/>
</dbReference>
<dbReference type="Proteomes" id="UP000241808">
    <property type="component" value="Unassembled WGS sequence"/>
</dbReference>
<accession>A0A2T4ZFF6</accession>
<evidence type="ECO:0000313" key="2">
    <source>
        <dbReference type="Proteomes" id="UP000241808"/>
    </source>
</evidence>
<gene>
    <name evidence="1" type="ORF">C8P69_10234</name>
</gene>
<keyword evidence="2" id="KW-1185">Reference proteome</keyword>
<protein>
    <recommendedName>
        <fullName evidence="3">DUF465 domain-containing protein</fullName>
    </recommendedName>
</protein>
<comment type="caution">
    <text evidence="1">The sequence shown here is derived from an EMBL/GenBank/DDBJ whole genome shotgun (WGS) entry which is preliminary data.</text>
</comment>
<dbReference type="AlphaFoldDB" id="A0A2T4ZFF6"/>